<comment type="function">
    <text evidence="2">Catalyzes the phosphorylation of pyruvate to phosphoenolpyruvate.</text>
</comment>
<sequence length="464" mass="51037">LKHVHRPLAVRSSSLLEDSQSQPFAGVYATYMLPNNCDDESLRLEQLCQAVKLVYASTFSKKARAYTQAVVPGAEEKMAVLVQKLVGDQYGSRFYPVYSGVGQSANFYPVSPLKREDGIVSVALGLGRIVVEGGKVLSFSPAYPGILPGLTTPEEIADGTQSYFYALDLEKTRFDLREGEETTLKVLQIPDAEGDGTLRYVASTYDADDNRLRDGVDSRGPKIVTFAGIRKYDMLPFGDVVAELMTISEKGMGRPVEIEFAGTLAADGNPEFYVLQIRPLVTLRERQQVVIDKTDRENALICAADALGNGVLEGIENIVMVSPETFEPTKTVEIAAEVREFNRNLDGTPYILIGPGRWGTRDRFAGIPVQWHEISWARTIVETALEGFSLSPSQGTHFFHNVTSLGIMYLAVPHGSDEHFIRWAEFDKARVVSAGKYVKHLRLPYPLAVKVDGHSGNAVVLKGS</sequence>
<dbReference type="InterPro" id="IPR002192">
    <property type="entry name" value="PPDK_AMP/ATP-bd"/>
</dbReference>
<dbReference type="InterPro" id="IPR013815">
    <property type="entry name" value="ATP_grasp_subdomain_1"/>
</dbReference>
<comment type="pathway">
    <text evidence="3">Carbohydrate biosynthesis; gluconeogenesis.</text>
</comment>
<evidence type="ECO:0000256" key="5">
    <source>
        <dbReference type="ARBA" id="ARBA00011996"/>
    </source>
</evidence>
<dbReference type="PANTHER" id="PTHR43030">
    <property type="entry name" value="PHOSPHOENOLPYRUVATE SYNTHASE"/>
    <property type="match status" value="1"/>
</dbReference>
<comment type="caution">
    <text evidence="16">The sequence shown here is derived from an EMBL/GenBank/DDBJ whole genome shotgun (WGS) entry which is preliminary data.</text>
</comment>
<keyword evidence="17" id="KW-1185">Reference proteome</keyword>
<dbReference type="Gene3D" id="3.30.1490.20">
    <property type="entry name" value="ATP-grasp fold, A domain"/>
    <property type="match status" value="1"/>
</dbReference>
<feature type="non-terminal residue" evidence="16">
    <location>
        <position position="1"/>
    </location>
</feature>
<proteinExistence type="inferred from homology"/>
<dbReference type="InterPro" id="IPR006319">
    <property type="entry name" value="PEP_synth"/>
</dbReference>
<evidence type="ECO:0000256" key="11">
    <source>
        <dbReference type="ARBA" id="ARBA00022840"/>
    </source>
</evidence>
<keyword evidence="9" id="KW-0547">Nucleotide-binding</keyword>
<evidence type="ECO:0000256" key="4">
    <source>
        <dbReference type="ARBA" id="ARBA00007837"/>
    </source>
</evidence>
<evidence type="ECO:0000256" key="1">
    <source>
        <dbReference type="ARBA" id="ARBA00001946"/>
    </source>
</evidence>
<keyword evidence="7" id="KW-0808">Transferase</keyword>
<dbReference type="EMBL" id="JBHPEI010000013">
    <property type="protein sequence ID" value="MFC1799575.1"/>
    <property type="molecule type" value="Genomic_DNA"/>
</dbReference>
<gene>
    <name evidence="16" type="ORF">ACFL2Z_01525</name>
</gene>
<comment type="cofactor">
    <cofactor evidence="1">
        <name>Mg(2+)</name>
        <dbReference type="ChEBI" id="CHEBI:18420"/>
    </cofactor>
</comment>
<evidence type="ECO:0000256" key="10">
    <source>
        <dbReference type="ARBA" id="ARBA00022777"/>
    </source>
</evidence>
<evidence type="ECO:0000256" key="9">
    <source>
        <dbReference type="ARBA" id="ARBA00022741"/>
    </source>
</evidence>
<reference evidence="16 17" key="1">
    <citation type="submission" date="2024-09" db="EMBL/GenBank/DDBJ databases">
        <authorList>
            <person name="D'Angelo T."/>
        </authorList>
    </citation>
    <scope>NUCLEOTIDE SEQUENCE [LARGE SCALE GENOMIC DNA]</scope>
    <source>
        <strain evidence="16">SAG AM-311-F02</strain>
    </source>
</reference>
<dbReference type="Pfam" id="PF01326">
    <property type="entry name" value="PPDK_N"/>
    <property type="match status" value="1"/>
</dbReference>
<dbReference type="PANTHER" id="PTHR43030:SF1">
    <property type="entry name" value="PHOSPHOENOLPYRUVATE SYNTHASE"/>
    <property type="match status" value="1"/>
</dbReference>
<accession>A0ABV6YNC4</accession>
<evidence type="ECO:0000256" key="14">
    <source>
        <dbReference type="ARBA" id="ARBA00047700"/>
    </source>
</evidence>
<evidence type="ECO:0000256" key="2">
    <source>
        <dbReference type="ARBA" id="ARBA00002988"/>
    </source>
</evidence>
<keyword evidence="8" id="KW-0479">Metal-binding</keyword>
<comment type="catalytic activity">
    <reaction evidence="14">
        <text>pyruvate + ATP + H2O = phosphoenolpyruvate + AMP + phosphate + 2 H(+)</text>
        <dbReference type="Rhea" id="RHEA:11364"/>
        <dbReference type="ChEBI" id="CHEBI:15361"/>
        <dbReference type="ChEBI" id="CHEBI:15377"/>
        <dbReference type="ChEBI" id="CHEBI:15378"/>
        <dbReference type="ChEBI" id="CHEBI:30616"/>
        <dbReference type="ChEBI" id="CHEBI:43474"/>
        <dbReference type="ChEBI" id="CHEBI:58702"/>
        <dbReference type="ChEBI" id="CHEBI:456215"/>
        <dbReference type="EC" id="2.7.9.2"/>
    </reaction>
</comment>
<organism evidence="16 17">
    <name type="scientific">Eiseniibacteriota bacterium</name>
    <dbReference type="NCBI Taxonomy" id="2212470"/>
    <lineage>
        <taxon>Bacteria</taxon>
        <taxon>Candidatus Eiseniibacteriota</taxon>
    </lineage>
</organism>
<dbReference type="EC" id="2.7.9.2" evidence="5"/>
<evidence type="ECO:0000256" key="7">
    <source>
        <dbReference type="ARBA" id="ARBA00022679"/>
    </source>
</evidence>
<protein>
    <recommendedName>
        <fullName evidence="6">Phosphoenolpyruvate synthase</fullName>
        <ecNumber evidence="5">2.7.9.2</ecNumber>
    </recommendedName>
    <alternativeName>
        <fullName evidence="13">Pyruvate, water dikinase</fullName>
    </alternativeName>
</protein>
<evidence type="ECO:0000256" key="3">
    <source>
        <dbReference type="ARBA" id="ARBA00004742"/>
    </source>
</evidence>
<dbReference type="Proteomes" id="UP001594288">
    <property type="component" value="Unassembled WGS sequence"/>
</dbReference>
<keyword evidence="10" id="KW-0418">Kinase</keyword>
<evidence type="ECO:0000313" key="17">
    <source>
        <dbReference type="Proteomes" id="UP001594288"/>
    </source>
</evidence>
<name>A0ABV6YNC4_UNCEI</name>
<feature type="domain" description="Pyruvate phosphate dikinase AMP/ATP-binding" evidence="15">
    <location>
        <begin position="6"/>
        <end position="298"/>
    </location>
</feature>
<evidence type="ECO:0000313" key="16">
    <source>
        <dbReference type="EMBL" id="MFC1799575.1"/>
    </source>
</evidence>
<evidence type="ECO:0000256" key="13">
    <source>
        <dbReference type="ARBA" id="ARBA00033470"/>
    </source>
</evidence>
<keyword evidence="12" id="KW-0460">Magnesium</keyword>
<keyword evidence="11" id="KW-0067">ATP-binding</keyword>
<evidence type="ECO:0000256" key="12">
    <source>
        <dbReference type="ARBA" id="ARBA00022842"/>
    </source>
</evidence>
<dbReference type="SUPFAM" id="SSF56059">
    <property type="entry name" value="Glutathione synthetase ATP-binding domain-like"/>
    <property type="match status" value="1"/>
</dbReference>
<comment type="similarity">
    <text evidence="4">Belongs to the PEP-utilizing enzyme family.</text>
</comment>
<evidence type="ECO:0000259" key="15">
    <source>
        <dbReference type="Pfam" id="PF01326"/>
    </source>
</evidence>
<evidence type="ECO:0000256" key="6">
    <source>
        <dbReference type="ARBA" id="ARBA00021623"/>
    </source>
</evidence>
<evidence type="ECO:0000256" key="8">
    <source>
        <dbReference type="ARBA" id="ARBA00022723"/>
    </source>
</evidence>